<sequence length="1560" mass="181867">MNQSEQPESSPLPSSEPNIKQQADSSILGGGMQAAIGDGNFQIQFIFHPNSSPNYQTDWIKLIEQTRENLTIIPDRIGNKIFIYRLVELEAIETAFENNKVVVLLGASGCGKTVISKSWAEKEQNANKTIWWKASSFDVSDFSSFQNRLGLSSPLRDVLAAVSAPLVYVVIDGLDRIFSEAAFQNLSVLIHTLRLNVEDSPWRLLIPCQLEEWNRVQMLLARANVLTEDWKMLQVGAPSINDFEPVWETFPALKRLNFQPQLQSLLFKPKVLDLLATKLSTGGSVDTTQWVGESNLIEWFWETEVCKQPNARMRAGLLKSLGEKQADNLESETATDAFSISDLAQVDSLIRDRLCQEREERLSFCHDLYGDWARQRVLLGQKNNLRDYIKHRVSSPLWHRAVRLYGLHLLEKNEDTAQWRSALVSLCGDDNTPDLTSDLLLEAVVFAANPLPLLERIWADLAANDGLLLRRLLARFLFIATLPNPAILAIASQLDSDLETTAATIQRIPYFPYWVPILQFLHRHLTDVIELAPGYIAEIANTWLRRLDTKWPLRREAAELALATAERLLESTKSGRFFYEKDDLSKKIYHAALAGVYELPDRVANFALKASARKEVTAQKTETETQSEPLIKRIIDDPEYGTYELELDESSWSRIDEQEIDPIIFRNFSWEFGDEEEEEPVAWPDGPSQKVHSAFRQVCLTTDAIYSLIIANPSVAREVLLALLIEEPHIYRRESGIHKQRLEIVYIQEWGFPLYNQGTFFFFLKNQPQEGLELILRLVNFATERWSDSWRRENQKIPEVLINVENNEYKWIGNQEVYYWYCNHHLCPYPIAVALMALEKWLYDEIDANKPVNDVLQLILQRSNSVAFAGLLSALARKAPFLLQGVLRLLLTVPEFHLWEYQHRPLSVPDITGMRRYLGQSEEIIELVREWYELPHRKQGLHQWAQYLFLNTLEMQTFFEDARSHWLKRLQGNSKEDGLKWFLEELVDSYNIENYRIQNYSGYGDFWVFESPKKPNDKEKAITQDSERRLQLLSFPFRCQQILNAGQPLPDEQLEQSWNFLQQIAGFTTVEDESGLYDIENSICGGIAVLIQFHWNWLQQYPQREEWCFEQLIKIIHEPPKANKFGYEEINSEWEWDVFCAKIIPLIWFKFPGSNKWRECVALLVTSSRYAVVSTVFAHAAKFRSSFYEDFKRLQHLLFRWAAVRWKWDSTRYGLEYSFDIEVERHREIKAFLDKLISPNLPSWEEVAIQVWEELADKKPHQNYSQPGLFGDITPNQFPSLNFRLIQAAYTWLPSLDQAISRTERQEWITFWKEALKYSLQIPEKNRTLSGWNDWLSQHISSLILQLPPTEKPEDFWKPILDLGMEEDHWIEKFLTQWFINGLNSEPISDRFIKECHAMVDFAFSSPNWEFDPRLRQYGLEELWCHLVGLNSSIYNMWTIAHKPIIKQMHKIYEKWARQHLNKPGCALQFVAFLLKPSAEELRIDSLSWLYTVSQSNEQFWTEDNIQEKLASLLDVCWRYQESKLRQHNDSFNAFKNILKKLADFQNTLALEIQQRIASS</sequence>
<comment type="caution">
    <text evidence="2">The sequence shown here is derived from an EMBL/GenBank/DDBJ whole genome shotgun (WGS) entry which is preliminary data.</text>
</comment>
<evidence type="ECO:0000256" key="1">
    <source>
        <dbReference type="SAM" id="MobiDB-lite"/>
    </source>
</evidence>
<evidence type="ECO:0000313" key="3">
    <source>
        <dbReference type="Proteomes" id="UP000604661"/>
    </source>
</evidence>
<reference evidence="2 3" key="1">
    <citation type="journal article" date="2020" name="ISME J.">
        <title>Comparative genomics reveals insights into cyanobacterial evolution and habitat adaptation.</title>
        <authorList>
            <person name="Chen M.Y."/>
            <person name="Teng W.K."/>
            <person name="Zhao L."/>
            <person name="Hu C.X."/>
            <person name="Zhou Y.K."/>
            <person name="Han B.P."/>
            <person name="Song L.R."/>
            <person name="Shu W.S."/>
        </authorList>
    </citation>
    <scope>NUCLEOTIDE SEQUENCE [LARGE SCALE GENOMIC DNA]</scope>
    <source>
        <strain evidence="2 3">FACHB-391</strain>
    </source>
</reference>
<organism evidence="2 3">
    <name type="scientific">Nostoc linckia FACHB-391</name>
    <dbReference type="NCBI Taxonomy" id="2692906"/>
    <lineage>
        <taxon>Bacteria</taxon>
        <taxon>Bacillati</taxon>
        <taxon>Cyanobacteriota</taxon>
        <taxon>Cyanophyceae</taxon>
        <taxon>Nostocales</taxon>
        <taxon>Nostocaceae</taxon>
        <taxon>Nostoc</taxon>
    </lineage>
</organism>
<accession>A0ABR8F632</accession>
<dbReference type="InterPro" id="IPR027417">
    <property type="entry name" value="P-loop_NTPase"/>
</dbReference>
<dbReference type="Proteomes" id="UP000604661">
    <property type="component" value="Unassembled WGS sequence"/>
</dbReference>
<dbReference type="RefSeq" id="WP_190899006.1">
    <property type="nucleotide sequence ID" value="NZ_JACJTE010000099.1"/>
</dbReference>
<proteinExistence type="predicted"/>
<gene>
    <name evidence="2" type="ORF">H6G95_34700</name>
</gene>
<evidence type="ECO:0000313" key="2">
    <source>
        <dbReference type="EMBL" id="MBD2565625.1"/>
    </source>
</evidence>
<feature type="compositionally biased region" description="Low complexity" evidence="1">
    <location>
        <begin position="1"/>
        <end position="17"/>
    </location>
</feature>
<feature type="region of interest" description="Disordered" evidence="1">
    <location>
        <begin position="1"/>
        <end position="22"/>
    </location>
</feature>
<dbReference type="EMBL" id="JACJTE010000099">
    <property type="protein sequence ID" value="MBD2565625.1"/>
    <property type="molecule type" value="Genomic_DNA"/>
</dbReference>
<keyword evidence="3" id="KW-1185">Reference proteome</keyword>
<dbReference type="SUPFAM" id="SSF52540">
    <property type="entry name" value="P-loop containing nucleoside triphosphate hydrolases"/>
    <property type="match status" value="1"/>
</dbReference>
<name>A0ABR8F632_NOSLI</name>
<evidence type="ECO:0008006" key="4">
    <source>
        <dbReference type="Google" id="ProtNLM"/>
    </source>
</evidence>
<protein>
    <recommendedName>
        <fullName evidence="4">AAA+ ATPase domain-containing protein</fullName>
    </recommendedName>
</protein>